<name>A0A517WYL1_9PLAN</name>
<sequence length="84" mass="9178">MITYEYFCETNGKTIEVSHKMQESIKTWGELCEKAEIALEDTSASASVERLISGGLLFKGESSSKKSDLPIADAGCGRSNCCRH</sequence>
<dbReference type="RefSeq" id="WP_145177900.1">
    <property type="nucleotide sequence ID" value="NZ_CP037422.1"/>
</dbReference>
<accession>A0A517WYL1</accession>
<proteinExistence type="predicted"/>
<protein>
    <submittedName>
        <fullName evidence="1">Uncharacterized protein</fullName>
    </submittedName>
</protein>
<dbReference type="Proteomes" id="UP000318384">
    <property type="component" value="Chromosome"/>
</dbReference>
<keyword evidence="2" id="KW-1185">Reference proteome</keyword>
<reference evidence="1 2" key="1">
    <citation type="submission" date="2019-03" db="EMBL/GenBank/DDBJ databases">
        <title>Deep-cultivation of Planctomycetes and their phenomic and genomic characterization uncovers novel biology.</title>
        <authorList>
            <person name="Wiegand S."/>
            <person name="Jogler M."/>
            <person name="Boedeker C."/>
            <person name="Pinto D."/>
            <person name="Vollmers J."/>
            <person name="Rivas-Marin E."/>
            <person name="Kohn T."/>
            <person name="Peeters S.H."/>
            <person name="Heuer A."/>
            <person name="Rast P."/>
            <person name="Oberbeckmann S."/>
            <person name="Bunk B."/>
            <person name="Jeske O."/>
            <person name="Meyerdierks A."/>
            <person name="Storesund J.E."/>
            <person name="Kallscheuer N."/>
            <person name="Luecker S."/>
            <person name="Lage O.M."/>
            <person name="Pohl T."/>
            <person name="Merkel B.J."/>
            <person name="Hornburger P."/>
            <person name="Mueller R.-W."/>
            <person name="Bruemmer F."/>
            <person name="Labrenz M."/>
            <person name="Spormann A.M."/>
            <person name="Op den Camp H."/>
            <person name="Overmann J."/>
            <person name="Amann R."/>
            <person name="Jetten M.S.M."/>
            <person name="Mascher T."/>
            <person name="Medema M.H."/>
            <person name="Devos D.P."/>
            <person name="Kaster A.-K."/>
            <person name="Ovreas L."/>
            <person name="Rohde M."/>
            <person name="Galperin M.Y."/>
            <person name="Jogler C."/>
        </authorList>
    </citation>
    <scope>NUCLEOTIDE SEQUENCE [LARGE SCALE GENOMIC DNA]</scope>
    <source>
        <strain evidence="1 2">V202</strain>
    </source>
</reference>
<dbReference type="OrthoDB" id="5421165at2"/>
<evidence type="ECO:0000313" key="1">
    <source>
        <dbReference type="EMBL" id="QDU10338.1"/>
    </source>
</evidence>
<gene>
    <name evidence="1" type="ORF">V202x_37370</name>
</gene>
<evidence type="ECO:0000313" key="2">
    <source>
        <dbReference type="Proteomes" id="UP000318384"/>
    </source>
</evidence>
<dbReference type="EMBL" id="CP037422">
    <property type="protein sequence ID" value="QDU10338.1"/>
    <property type="molecule type" value="Genomic_DNA"/>
</dbReference>
<organism evidence="1 2">
    <name type="scientific">Gimesia aquarii</name>
    <dbReference type="NCBI Taxonomy" id="2527964"/>
    <lineage>
        <taxon>Bacteria</taxon>
        <taxon>Pseudomonadati</taxon>
        <taxon>Planctomycetota</taxon>
        <taxon>Planctomycetia</taxon>
        <taxon>Planctomycetales</taxon>
        <taxon>Planctomycetaceae</taxon>
        <taxon>Gimesia</taxon>
    </lineage>
</organism>
<dbReference type="AlphaFoldDB" id="A0A517WYL1"/>